<proteinExistence type="predicted"/>
<name>A0A377ANA7_ECOLX</name>
<evidence type="ECO:0000313" key="2">
    <source>
        <dbReference type="Proteomes" id="UP000254052"/>
    </source>
</evidence>
<sequence length="30" mass="2943">MTAVPALRGAGAGDDGGAEITAMKRLKGEV</sequence>
<gene>
    <name evidence="1" type="ORF">NCTC9962_01438</name>
</gene>
<organism evidence="1 2">
    <name type="scientific">Escherichia coli</name>
    <dbReference type="NCBI Taxonomy" id="562"/>
    <lineage>
        <taxon>Bacteria</taxon>
        <taxon>Pseudomonadati</taxon>
        <taxon>Pseudomonadota</taxon>
        <taxon>Gammaproteobacteria</taxon>
        <taxon>Enterobacterales</taxon>
        <taxon>Enterobacteriaceae</taxon>
        <taxon>Escherichia</taxon>
    </lineage>
</organism>
<protein>
    <submittedName>
        <fullName evidence="1">Uncharacterized protein</fullName>
    </submittedName>
</protein>
<dbReference type="EMBL" id="UGED01000005">
    <property type="protein sequence ID" value="STL25286.1"/>
    <property type="molecule type" value="Genomic_DNA"/>
</dbReference>
<dbReference type="AlphaFoldDB" id="A0A377ANA7"/>
<reference evidence="1 2" key="1">
    <citation type="submission" date="2018-06" db="EMBL/GenBank/DDBJ databases">
        <authorList>
            <consortium name="Pathogen Informatics"/>
            <person name="Doyle S."/>
        </authorList>
    </citation>
    <scope>NUCLEOTIDE SEQUENCE [LARGE SCALE GENOMIC DNA]</scope>
    <source>
        <strain evidence="1 2">NCTC9962</strain>
    </source>
</reference>
<dbReference type="Proteomes" id="UP000254052">
    <property type="component" value="Unassembled WGS sequence"/>
</dbReference>
<evidence type="ECO:0000313" key="1">
    <source>
        <dbReference type="EMBL" id="STL25286.1"/>
    </source>
</evidence>
<accession>A0A377ANA7</accession>